<reference evidence="19 20" key="1">
    <citation type="journal article" date="2020" name="bioRxiv">
        <title>Sequence and annotation of 42 cannabis genomes reveals extensive copy number variation in cannabinoid synthesis and pathogen resistance genes.</title>
        <authorList>
            <person name="Mckernan K.J."/>
            <person name="Helbert Y."/>
            <person name="Kane L.T."/>
            <person name="Ebling H."/>
            <person name="Zhang L."/>
            <person name="Liu B."/>
            <person name="Eaton Z."/>
            <person name="Mclaughlin S."/>
            <person name="Kingan S."/>
            <person name="Baybayan P."/>
            <person name="Concepcion G."/>
            <person name="Jordan M."/>
            <person name="Riva A."/>
            <person name="Barbazuk W."/>
            <person name="Harkins T."/>
        </authorList>
    </citation>
    <scope>NUCLEOTIDE SEQUENCE [LARGE SCALE GENOMIC DNA]</scope>
    <source>
        <strain evidence="20">cv. Jamaican Lion 4</strain>
        <tissue evidence="19">Leaf</tissue>
    </source>
</reference>
<dbReference type="InterPro" id="IPR002016">
    <property type="entry name" value="Haem_peroxidase"/>
</dbReference>
<dbReference type="InterPro" id="IPR000823">
    <property type="entry name" value="Peroxidase_pln"/>
</dbReference>
<evidence type="ECO:0000256" key="16">
    <source>
        <dbReference type="PIRSR" id="PIRSR600823-5"/>
    </source>
</evidence>
<keyword evidence="6" id="KW-0349">Heme</keyword>
<keyword evidence="8 17" id="KW-0732">Signal</keyword>
<dbReference type="GO" id="GO:0006979">
    <property type="term" value="P:response to oxidative stress"/>
    <property type="evidence" value="ECO:0007669"/>
    <property type="project" value="InterPro"/>
</dbReference>
<organism evidence="19 20">
    <name type="scientific">Cannabis sativa</name>
    <name type="common">Hemp</name>
    <name type="synonym">Marijuana</name>
    <dbReference type="NCBI Taxonomy" id="3483"/>
    <lineage>
        <taxon>Eukaryota</taxon>
        <taxon>Viridiplantae</taxon>
        <taxon>Streptophyta</taxon>
        <taxon>Embryophyta</taxon>
        <taxon>Tracheophyta</taxon>
        <taxon>Spermatophyta</taxon>
        <taxon>Magnoliopsida</taxon>
        <taxon>eudicotyledons</taxon>
        <taxon>Gunneridae</taxon>
        <taxon>Pentapetalae</taxon>
        <taxon>rosids</taxon>
        <taxon>fabids</taxon>
        <taxon>Rosales</taxon>
        <taxon>Cannabaceae</taxon>
        <taxon>Cannabis</taxon>
    </lineage>
</organism>
<feature type="domain" description="Plant heme peroxidase family profile" evidence="18">
    <location>
        <begin position="36"/>
        <end position="494"/>
    </location>
</feature>
<evidence type="ECO:0000256" key="5">
    <source>
        <dbReference type="ARBA" id="ARBA00022559"/>
    </source>
</evidence>
<protein>
    <recommendedName>
        <fullName evidence="3">peroxidase</fullName>
        <ecNumber evidence="3">1.11.1.7</ecNumber>
    </recommendedName>
</protein>
<dbReference type="AlphaFoldDB" id="A0A7J6HEI2"/>
<evidence type="ECO:0000259" key="18">
    <source>
        <dbReference type="PROSITE" id="PS50873"/>
    </source>
</evidence>
<dbReference type="GO" id="GO:0020037">
    <property type="term" value="F:heme binding"/>
    <property type="evidence" value="ECO:0007669"/>
    <property type="project" value="InterPro"/>
</dbReference>
<gene>
    <name evidence="19" type="ORF">G4B88_007733</name>
</gene>
<keyword evidence="11 15" id="KW-0408">Iron</keyword>
<dbReference type="EC" id="1.11.1.7" evidence="3"/>
<evidence type="ECO:0000256" key="13">
    <source>
        <dbReference type="ARBA" id="ARBA00023324"/>
    </source>
</evidence>
<keyword evidence="5" id="KW-0575">Peroxidase</keyword>
<comment type="caution">
    <text evidence="19">The sequence shown here is derived from an EMBL/GenBank/DDBJ whole genome shotgun (WGS) entry which is preliminary data.</text>
</comment>
<feature type="disulfide bond" evidence="16">
    <location>
        <begin position="369"/>
        <end position="401"/>
    </location>
</feature>
<evidence type="ECO:0000256" key="2">
    <source>
        <dbReference type="ARBA" id="ARBA00006873"/>
    </source>
</evidence>
<sequence>MKMRGNYITTILLLVSLLAVTISSVVGQNNNKKGGGLQDNFYGKSCKSLEKIVRDITSKKVQADPTLGPKLLRLHYHDCFVRNEKSLWKVFTGRRDGRVSVASEASRDLPSGGSNITTLLNLFDRFGLDRTDLVALSGAHTIGVTHCPLVFRRLYNFTGKGDKDPALDSDFAEELKKICPLPVAVGATTVDLDRRSALTFDSNYFTGLTNNHGVLTSDAALLNDPASAALVKKFGSFKKFKEAFAKSMIKMGAINVLTGNDGEIRKNCRNLEQTVQDITWAKVQADATMAPKLLRLHYHDCFVRSKRPLWPVYTGRRDGRVSVASEASRDLPAGSSNFTTLSKLFARFRLDDTDLVTLSGAHTIGVTHCTFIFRRLYNFTGKGDTDPAFDPVFAKELKKRCPPRASILPISVDLDSHSALSFDSNYYNSISTNKGVLSSDAALLTNPASAALVAKFKNFNNFIEAFAKSMVKMGSLNVLTGKKGEIRQNCRVINK</sequence>
<evidence type="ECO:0000313" key="20">
    <source>
        <dbReference type="Proteomes" id="UP000583929"/>
    </source>
</evidence>
<comment type="cofactor">
    <cofactor evidence="15">
        <name>Ca(2+)</name>
        <dbReference type="ChEBI" id="CHEBI:29108"/>
    </cofactor>
    <text evidence="15">Binds 2 calcium ions per subunit.</text>
</comment>
<dbReference type="GO" id="GO:0140825">
    <property type="term" value="F:lactoperoxidase activity"/>
    <property type="evidence" value="ECO:0007669"/>
    <property type="project" value="UniProtKB-EC"/>
</dbReference>
<proteinExistence type="inferred from homology"/>
<feature type="binding site" evidence="15">
    <location>
        <position position="363"/>
    </location>
    <ligand>
        <name>Ca(2+)</name>
        <dbReference type="ChEBI" id="CHEBI:29108"/>
        <label>2</label>
    </ligand>
</feature>
<name>A0A7J6HEI2_CANSA</name>
<dbReference type="FunFam" id="1.10.420.10:FF:000010">
    <property type="entry name" value="Peroxidase"/>
    <property type="match status" value="2"/>
</dbReference>
<dbReference type="PROSITE" id="PS00435">
    <property type="entry name" value="PEROXIDASE_1"/>
    <property type="match status" value="2"/>
</dbReference>
<accession>A0A7J6HEI2</accession>
<dbReference type="Gene3D" id="1.10.520.10">
    <property type="match status" value="2"/>
</dbReference>
<feature type="binding site" evidence="14">
    <location>
        <position position="332"/>
    </location>
    <ligand>
        <name>substrate</name>
    </ligand>
</feature>
<keyword evidence="7 15" id="KW-0479">Metal-binding</keyword>
<evidence type="ECO:0000256" key="3">
    <source>
        <dbReference type="ARBA" id="ARBA00012313"/>
    </source>
</evidence>
<feature type="binding site" evidence="15">
    <location>
        <position position="415"/>
    </location>
    <ligand>
        <name>Ca(2+)</name>
        <dbReference type="ChEBI" id="CHEBI:29108"/>
        <label>2</label>
    </ligand>
</feature>
<dbReference type="CDD" id="cd00693">
    <property type="entry name" value="secretory_peroxidase"/>
    <property type="match status" value="1"/>
</dbReference>
<dbReference type="InterPro" id="IPR010255">
    <property type="entry name" value="Haem_peroxidase_sf"/>
</dbReference>
<dbReference type="GO" id="GO:0046872">
    <property type="term" value="F:metal ion binding"/>
    <property type="evidence" value="ECO:0007669"/>
    <property type="project" value="UniProtKB-KW"/>
</dbReference>
<evidence type="ECO:0000256" key="11">
    <source>
        <dbReference type="ARBA" id="ARBA00023004"/>
    </source>
</evidence>
<keyword evidence="9 15" id="KW-0106">Calcium</keyword>
<evidence type="ECO:0000256" key="4">
    <source>
        <dbReference type="ARBA" id="ARBA00022525"/>
    </source>
</evidence>
<evidence type="ECO:0000256" key="14">
    <source>
        <dbReference type="PIRSR" id="PIRSR600823-2"/>
    </source>
</evidence>
<dbReference type="PRINTS" id="PR00458">
    <property type="entry name" value="PEROXIDASE"/>
</dbReference>
<dbReference type="SUPFAM" id="SSF48113">
    <property type="entry name" value="Heme-dependent peroxidases"/>
    <property type="match status" value="2"/>
</dbReference>
<keyword evidence="20" id="KW-1185">Reference proteome</keyword>
<evidence type="ECO:0000256" key="8">
    <source>
        <dbReference type="ARBA" id="ARBA00022729"/>
    </source>
</evidence>
<keyword evidence="13" id="KW-0376">Hydrogen peroxide</keyword>
<dbReference type="InterPro" id="IPR019793">
    <property type="entry name" value="Peroxidases_heam-ligand_BS"/>
</dbReference>
<evidence type="ECO:0000256" key="17">
    <source>
        <dbReference type="SAM" id="SignalP"/>
    </source>
</evidence>
<evidence type="ECO:0000256" key="7">
    <source>
        <dbReference type="ARBA" id="ARBA00022723"/>
    </source>
</evidence>
<feature type="binding site" description="axial binding residue" evidence="15">
    <location>
        <position position="362"/>
    </location>
    <ligand>
        <name>heme b</name>
        <dbReference type="ChEBI" id="CHEBI:60344"/>
    </ligand>
    <ligandPart>
        <name>Fe</name>
        <dbReference type="ChEBI" id="CHEBI:18248"/>
    </ligandPart>
</feature>
<dbReference type="PROSITE" id="PS50873">
    <property type="entry name" value="PEROXIDASE_4"/>
    <property type="match status" value="1"/>
</dbReference>
<evidence type="ECO:0000256" key="15">
    <source>
        <dbReference type="PIRSR" id="PIRSR600823-3"/>
    </source>
</evidence>
<keyword evidence="12 16" id="KW-1015">Disulfide bond</keyword>
<feature type="chain" id="PRO_5029457048" description="peroxidase" evidence="17">
    <location>
        <begin position="28"/>
        <end position="495"/>
    </location>
</feature>
<comment type="catalytic activity">
    <reaction evidence="1">
        <text>2 a phenolic donor + H2O2 = 2 a phenolic radical donor + 2 H2O</text>
        <dbReference type="Rhea" id="RHEA:56136"/>
        <dbReference type="ChEBI" id="CHEBI:15377"/>
        <dbReference type="ChEBI" id="CHEBI:16240"/>
        <dbReference type="ChEBI" id="CHEBI:139520"/>
        <dbReference type="ChEBI" id="CHEBI:139521"/>
        <dbReference type="EC" id="1.11.1.7"/>
    </reaction>
</comment>
<evidence type="ECO:0000256" key="10">
    <source>
        <dbReference type="ARBA" id="ARBA00023002"/>
    </source>
</evidence>
<comment type="similarity">
    <text evidence="2">Belongs to the peroxidase family. Ascorbate peroxidase subfamily.</text>
</comment>
<dbReference type="Gene3D" id="1.10.420.10">
    <property type="entry name" value="Peroxidase, domain 2"/>
    <property type="match status" value="2"/>
</dbReference>
<evidence type="ECO:0000256" key="6">
    <source>
        <dbReference type="ARBA" id="ARBA00022617"/>
    </source>
</evidence>
<evidence type="ECO:0000256" key="12">
    <source>
        <dbReference type="ARBA" id="ARBA00023157"/>
    </source>
</evidence>
<evidence type="ECO:0000256" key="1">
    <source>
        <dbReference type="ARBA" id="ARBA00000189"/>
    </source>
</evidence>
<comment type="cofactor">
    <cofactor evidence="15">
        <name>heme b</name>
        <dbReference type="ChEBI" id="CHEBI:60344"/>
    </cofactor>
    <text evidence="15">Binds 1 heme b (iron(II)-protoporphyrin IX) group per subunit.</text>
</comment>
<evidence type="ECO:0000256" key="9">
    <source>
        <dbReference type="ARBA" id="ARBA00022837"/>
    </source>
</evidence>
<evidence type="ECO:0000313" key="19">
    <source>
        <dbReference type="EMBL" id="KAF4393747.1"/>
    </source>
</evidence>
<dbReference type="Proteomes" id="UP000583929">
    <property type="component" value="Unassembled WGS sequence"/>
</dbReference>
<dbReference type="Pfam" id="PF00141">
    <property type="entry name" value="peroxidase"/>
    <property type="match status" value="2"/>
</dbReference>
<keyword evidence="10" id="KW-0560">Oxidoreductase</keyword>
<feature type="signal peptide" evidence="17">
    <location>
        <begin position="1"/>
        <end position="27"/>
    </location>
</feature>
<dbReference type="GO" id="GO:0042744">
    <property type="term" value="P:hydrogen peroxide catabolic process"/>
    <property type="evidence" value="ECO:0007669"/>
    <property type="project" value="UniProtKB-KW"/>
</dbReference>
<feature type="binding site" evidence="15">
    <location>
        <position position="423"/>
    </location>
    <ligand>
        <name>Ca(2+)</name>
        <dbReference type="ChEBI" id="CHEBI:29108"/>
        <label>2</label>
    </ligand>
</feature>
<dbReference type="EMBL" id="JAATIQ010000048">
    <property type="protein sequence ID" value="KAF4393747.1"/>
    <property type="molecule type" value="Genomic_DNA"/>
</dbReference>
<dbReference type="InterPro" id="IPR033905">
    <property type="entry name" value="Secretory_peroxidase"/>
</dbReference>
<keyword evidence="4" id="KW-0964">Secreted</keyword>
<dbReference type="PANTHER" id="PTHR31235">
    <property type="entry name" value="PEROXIDASE 25-RELATED"/>
    <property type="match status" value="1"/>
</dbReference>